<feature type="signal peptide" evidence="8">
    <location>
        <begin position="1"/>
        <end position="22"/>
    </location>
</feature>
<feature type="region of interest" description="Disordered" evidence="7">
    <location>
        <begin position="529"/>
        <end position="553"/>
    </location>
</feature>
<keyword evidence="5 10" id="KW-0378">Hydrolase</keyword>
<keyword evidence="1" id="KW-0031">Aminopeptidase</keyword>
<dbReference type="CDD" id="cd05660">
    <property type="entry name" value="M28_like_PA"/>
    <property type="match status" value="1"/>
</dbReference>
<dbReference type="GO" id="GO:0046872">
    <property type="term" value="F:metal ion binding"/>
    <property type="evidence" value="ECO:0007669"/>
    <property type="project" value="UniProtKB-KW"/>
</dbReference>
<dbReference type="Gene3D" id="3.50.30.30">
    <property type="match status" value="1"/>
</dbReference>
<dbReference type="GO" id="GO:0004177">
    <property type="term" value="F:aminopeptidase activity"/>
    <property type="evidence" value="ECO:0007669"/>
    <property type="project" value="UniProtKB-KW"/>
</dbReference>
<keyword evidence="3" id="KW-0479">Metal-binding</keyword>
<proteinExistence type="predicted"/>
<dbReference type="CDD" id="cd04821">
    <property type="entry name" value="PA_M28_1_2"/>
    <property type="match status" value="1"/>
</dbReference>
<dbReference type="Pfam" id="PF04389">
    <property type="entry name" value="Peptidase_M28"/>
    <property type="match status" value="1"/>
</dbReference>
<keyword evidence="6" id="KW-0862">Zinc</keyword>
<evidence type="ECO:0000256" key="1">
    <source>
        <dbReference type="ARBA" id="ARBA00022438"/>
    </source>
</evidence>
<dbReference type="PANTHER" id="PTHR12147">
    <property type="entry name" value="METALLOPEPTIDASE M28 FAMILY MEMBER"/>
    <property type="match status" value="1"/>
</dbReference>
<keyword evidence="4 8" id="KW-0732">Signal</keyword>
<dbReference type="Proteomes" id="UP000460561">
    <property type="component" value="Unassembled WGS sequence"/>
</dbReference>
<sequence>MKISTLTLAATLCVGIAQPAFADISVDTDRIEQTVKTLASDTFEGRAPGTTGEDRTIGYLIARFQDLGLEPAGPDGEWLQKVPLLHTQLGTPTTLQFNTPQGIMPVTRGKEIYLSTLRPSNEAQINDADVVFVGYGVDAPERGWDDFKGADLKGKVVVFLVNDPDFAAKSGEPSVGKFGGRTMTYYGRWTYKFEEAARQGAIGALIVHETEAAGYGWNVVASPGGENYDVVRPPKDLTTLALQGWISGDAAKDLFSRAGLDLAVLRKQARSPKFKPVALKNIHFSADIPVTHEEVESHNVLAKIPGTKRPDEIVMYGAHWDAYGEGPPDEQGRIYRAGANDDALGVAGILEIARQMKAAPAPDRSVVFAAWTAEERGLLGSEYYAANPVFPLEKTVANLDIDILQTAGAANDVVLVGKGQNTLEDDMARVAATQDRTVTPESLPERGLFYRADHFSFAKRGVPVLLLMGIAGAADLRNGGRAAGQAWIDDYTGNCYHQACDAWSENWNMAGAKQDIDLIGTIGESLANSDTWPEWKPGSEFKGRRDESAASRR</sequence>
<accession>A0A845A4W0</accession>
<dbReference type="SUPFAM" id="SSF52025">
    <property type="entry name" value="PA domain"/>
    <property type="match status" value="1"/>
</dbReference>
<dbReference type="OrthoDB" id="9778250at2"/>
<comment type="caution">
    <text evidence="10">The sequence shown here is derived from an EMBL/GenBank/DDBJ whole genome shotgun (WGS) entry which is preliminary data.</text>
</comment>
<dbReference type="EMBL" id="WTYQ01000001">
    <property type="protein sequence ID" value="MXP24587.1"/>
    <property type="molecule type" value="Genomic_DNA"/>
</dbReference>
<evidence type="ECO:0000313" key="10">
    <source>
        <dbReference type="EMBL" id="MXP24587.1"/>
    </source>
</evidence>
<keyword evidence="2" id="KW-0645">Protease</keyword>
<evidence type="ECO:0000256" key="4">
    <source>
        <dbReference type="ARBA" id="ARBA00022729"/>
    </source>
</evidence>
<dbReference type="SUPFAM" id="SSF53187">
    <property type="entry name" value="Zn-dependent exopeptidases"/>
    <property type="match status" value="1"/>
</dbReference>
<feature type="compositionally biased region" description="Basic and acidic residues" evidence="7">
    <location>
        <begin position="537"/>
        <end position="553"/>
    </location>
</feature>
<protein>
    <submittedName>
        <fullName evidence="10">M20/M25/M40 family metallo-hydrolase</fullName>
    </submittedName>
</protein>
<dbReference type="Gene3D" id="3.40.630.10">
    <property type="entry name" value="Zn peptidases"/>
    <property type="match status" value="2"/>
</dbReference>
<gene>
    <name evidence="10" type="ORF">GRI39_00795</name>
</gene>
<organism evidence="10 11">
    <name type="scientific">Altericroceibacterium indicum</name>
    <dbReference type="NCBI Taxonomy" id="374177"/>
    <lineage>
        <taxon>Bacteria</taxon>
        <taxon>Pseudomonadati</taxon>
        <taxon>Pseudomonadota</taxon>
        <taxon>Alphaproteobacteria</taxon>
        <taxon>Sphingomonadales</taxon>
        <taxon>Erythrobacteraceae</taxon>
        <taxon>Altericroceibacterium</taxon>
    </lineage>
</organism>
<reference evidence="10 11" key="1">
    <citation type="submission" date="2019-12" db="EMBL/GenBank/DDBJ databases">
        <title>Genomic-based taxomic classification of the family Erythrobacteraceae.</title>
        <authorList>
            <person name="Xu L."/>
        </authorList>
    </citation>
    <scope>NUCLEOTIDE SEQUENCE [LARGE SCALE GENOMIC DNA]</scope>
    <source>
        <strain evidence="10 11">DSM 18604</strain>
    </source>
</reference>
<keyword evidence="11" id="KW-1185">Reference proteome</keyword>
<dbReference type="PANTHER" id="PTHR12147:SF56">
    <property type="entry name" value="AMINOPEPTIDASE YDR415C-RELATED"/>
    <property type="match status" value="1"/>
</dbReference>
<name>A0A845A4W0_9SPHN</name>
<feature type="chain" id="PRO_5032597814" evidence="8">
    <location>
        <begin position="23"/>
        <end position="553"/>
    </location>
</feature>
<evidence type="ECO:0000256" key="5">
    <source>
        <dbReference type="ARBA" id="ARBA00022801"/>
    </source>
</evidence>
<evidence type="ECO:0000313" key="11">
    <source>
        <dbReference type="Proteomes" id="UP000460561"/>
    </source>
</evidence>
<feature type="domain" description="Peptidase M28" evidence="9">
    <location>
        <begin position="299"/>
        <end position="513"/>
    </location>
</feature>
<dbReference type="AlphaFoldDB" id="A0A845A4W0"/>
<evidence type="ECO:0000256" key="6">
    <source>
        <dbReference type="ARBA" id="ARBA00022833"/>
    </source>
</evidence>
<dbReference type="GO" id="GO:0006508">
    <property type="term" value="P:proteolysis"/>
    <property type="evidence" value="ECO:0007669"/>
    <property type="project" value="UniProtKB-KW"/>
</dbReference>
<evidence type="ECO:0000259" key="9">
    <source>
        <dbReference type="Pfam" id="PF04389"/>
    </source>
</evidence>
<evidence type="ECO:0000256" key="2">
    <source>
        <dbReference type="ARBA" id="ARBA00022670"/>
    </source>
</evidence>
<evidence type="ECO:0000256" key="7">
    <source>
        <dbReference type="SAM" id="MobiDB-lite"/>
    </source>
</evidence>
<dbReference type="RefSeq" id="WP_160737810.1">
    <property type="nucleotide sequence ID" value="NZ_WTYQ01000001.1"/>
</dbReference>
<dbReference type="GO" id="GO:0008235">
    <property type="term" value="F:metalloexopeptidase activity"/>
    <property type="evidence" value="ECO:0007669"/>
    <property type="project" value="InterPro"/>
</dbReference>
<dbReference type="InterPro" id="IPR046450">
    <property type="entry name" value="PA_dom_sf"/>
</dbReference>
<evidence type="ECO:0000256" key="3">
    <source>
        <dbReference type="ARBA" id="ARBA00022723"/>
    </source>
</evidence>
<dbReference type="InterPro" id="IPR007484">
    <property type="entry name" value="Peptidase_M28"/>
</dbReference>
<dbReference type="InterPro" id="IPR045175">
    <property type="entry name" value="M28_fam"/>
</dbReference>
<evidence type="ECO:0000256" key="8">
    <source>
        <dbReference type="SAM" id="SignalP"/>
    </source>
</evidence>